<gene>
    <name evidence="2" type="ORF">AWC16_20240</name>
</gene>
<protein>
    <submittedName>
        <fullName evidence="2">Uncharacterized protein</fullName>
    </submittedName>
</protein>
<feature type="region of interest" description="Disordered" evidence="1">
    <location>
        <begin position="1"/>
        <end position="23"/>
    </location>
</feature>
<organism evidence="2 3">
    <name type="scientific">Mycolicibacter longobardus</name>
    <dbReference type="NCBI Taxonomy" id="1108812"/>
    <lineage>
        <taxon>Bacteria</taxon>
        <taxon>Bacillati</taxon>
        <taxon>Actinomycetota</taxon>
        <taxon>Actinomycetes</taxon>
        <taxon>Mycobacteriales</taxon>
        <taxon>Mycobacteriaceae</taxon>
        <taxon>Mycolicibacter</taxon>
    </lineage>
</organism>
<feature type="compositionally biased region" description="Basic and acidic residues" evidence="1">
    <location>
        <begin position="8"/>
        <end position="19"/>
    </location>
</feature>
<dbReference type="OrthoDB" id="7605626at2"/>
<feature type="compositionally biased region" description="Basic and acidic residues" evidence="1">
    <location>
        <begin position="61"/>
        <end position="77"/>
    </location>
</feature>
<accession>A0A1X1YAH5</accession>
<dbReference type="STRING" id="1108812.AWC16_20240"/>
<name>A0A1X1YAH5_9MYCO</name>
<comment type="caution">
    <text evidence="2">The sequence shown here is derived from an EMBL/GenBank/DDBJ whole genome shotgun (WGS) entry which is preliminary data.</text>
</comment>
<dbReference type="EMBL" id="LQPG01000039">
    <property type="protein sequence ID" value="ORW08066.1"/>
    <property type="molecule type" value="Genomic_DNA"/>
</dbReference>
<dbReference type="RefSeq" id="WP_085266348.1">
    <property type="nucleotide sequence ID" value="NZ_LQPG01000039.1"/>
</dbReference>
<dbReference type="Proteomes" id="UP000193866">
    <property type="component" value="Unassembled WGS sequence"/>
</dbReference>
<reference evidence="2 3" key="1">
    <citation type="submission" date="2016-01" db="EMBL/GenBank/DDBJ databases">
        <title>The new phylogeny of the genus Mycobacterium.</title>
        <authorList>
            <person name="Tarcisio F."/>
            <person name="Conor M."/>
            <person name="Antonella G."/>
            <person name="Elisabetta G."/>
            <person name="Giulia F.S."/>
            <person name="Sara T."/>
            <person name="Anna F."/>
            <person name="Clotilde B."/>
            <person name="Roberto B."/>
            <person name="Veronica D.S."/>
            <person name="Fabio R."/>
            <person name="Monica P."/>
            <person name="Olivier J."/>
            <person name="Enrico T."/>
            <person name="Nicola S."/>
        </authorList>
    </citation>
    <scope>NUCLEOTIDE SEQUENCE [LARGE SCALE GENOMIC DNA]</scope>
    <source>
        <strain evidence="2 3">DSM 45394</strain>
    </source>
</reference>
<keyword evidence="3" id="KW-1185">Reference proteome</keyword>
<evidence type="ECO:0000256" key="1">
    <source>
        <dbReference type="SAM" id="MobiDB-lite"/>
    </source>
</evidence>
<feature type="region of interest" description="Disordered" evidence="1">
    <location>
        <begin position="55"/>
        <end position="77"/>
    </location>
</feature>
<sequence length="77" mass="8604">MTEAEAEELGRQARRDERGNVPVADPLIYAEVENSQVGEKTHLMHAFNRGWHAENAAAADEPVRRVDVHPGSTEDLR</sequence>
<proteinExistence type="predicted"/>
<evidence type="ECO:0000313" key="3">
    <source>
        <dbReference type="Proteomes" id="UP000193866"/>
    </source>
</evidence>
<evidence type="ECO:0000313" key="2">
    <source>
        <dbReference type="EMBL" id="ORW08066.1"/>
    </source>
</evidence>
<dbReference type="AlphaFoldDB" id="A0A1X1YAH5"/>